<organism evidence="2 3">
    <name type="scientific">Prevotella amnii CRIS 21A-A</name>
    <dbReference type="NCBI Taxonomy" id="679191"/>
    <lineage>
        <taxon>Bacteria</taxon>
        <taxon>Pseudomonadati</taxon>
        <taxon>Bacteroidota</taxon>
        <taxon>Bacteroidia</taxon>
        <taxon>Bacteroidales</taxon>
        <taxon>Prevotellaceae</taxon>
        <taxon>Prevotella</taxon>
    </lineage>
</organism>
<keyword evidence="1" id="KW-0812">Transmembrane</keyword>
<dbReference type="Proteomes" id="UP000016016">
    <property type="component" value="Unassembled WGS sequence"/>
</dbReference>
<dbReference type="AlphaFoldDB" id="E1GVF8"/>
<comment type="caution">
    <text evidence="2">The sequence shown here is derived from an EMBL/GenBank/DDBJ whole genome shotgun (WGS) entry which is preliminary data.</text>
</comment>
<gene>
    <name evidence="2" type="ORF">HMPREF9018_0759</name>
</gene>
<proteinExistence type="predicted"/>
<evidence type="ECO:0000313" key="2">
    <source>
        <dbReference type="EMBL" id="EFN91344.1"/>
    </source>
</evidence>
<evidence type="ECO:0000256" key="1">
    <source>
        <dbReference type="SAM" id="Phobius"/>
    </source>
</evidence>
<accession>E1GVF8</accession>
<keyword evidence="1" id="KW-1133">Transmembrane helix</keyword>
<evidence type="ECO:0000313" key="3">
    <source>
        <dbReference type="Proteomes" id="UP000016016"/>
    </source>
</evidence>
<sequence>MFLLLNNKSYIYNQNIFVYAKIIIFLILCNLYRMFHFLKEDNIYSK</sequence>
<name>E1GVF8_9BACT</name>
<keyword evidence="1" id="KW-0472">Membrane</keyword>
<reference evidence="2 3" key="1">
    <citation type="submission" date="2010-09" db="EMBL/GenBank/DDBJ databases">
        <authorList>
            <person name="Harkins D.M."/>
            <person name="Madupu R."/>
            <person name="Durkin A.S."/>
            <person name="Torralba M."/>
            <person name="Methe B."/>
            <person name="Sutton G.G."/>
            <person name="Nelson K.E."/>
        </authorList>
    </citation>
    <scope>NUCLEOTIDE SEQUENCE [LARGE SCALE GENOMIC DNA]</scope>
    <source>
        <strain evidence="2 3">CRIS 21A-A</strain>
    </source>
</reference>
<feature type="transmembrane region" description="Helical" evidence="1">
    <location>
        <begin position="16"/>
        <end position="35"/>
    </location>
</feature>
<dbReference type="EMBL" id="ADFQ01000051">
    <property type="protein sequence ID" value="EFN91344.1"/>
    <property type="molecule type" value="Genomic_DNA"/>
</dbReference>
<protein>
    <submittedName>
        <fullName evidence="2">Uncharacterized protein</fullName>
    </submittedName>
</protein>